<proteinExistence type="predicted"/>
<evidence type="ECO:0000313" key="2">
    <source>
        <dbReference type="EMBL" id="TQL99125.1"/>
    </source>
</evidence>
<keyword evidence="3" id="KW-1185">Reference proteome</keyword>
<dbReference type="AlphaFoldDB" id="A0A543CPU7"/>
<comment type="caution">
    <text evidence="2">The sequence shown here is derived from an EMBL/GenBank/DDBJ whole genome shotgun (WGS) entry which is preliminary data.</text>
</comment>
<protein>
    <submittedName>
        <fullName evidence="2">Uncharacterized protein</fullName>
    </submittedName>
</protein>
<name>A0A543CPU7_9ACTN</name>
<reference evidence="2 3" key="1">
    <citation type="submission" date="2019-06" db="EMBL/GenBank/DDBJ databases">
        <title>Sequencing the genomes of 1000 actinobacteria strains.</title>
        <authorList>
            <person name="Klenk H.-P."/>
        </authorList>
    </citation>
    <scope>NUCLEOTIDE SEQUENCE [LARGE SCALE GENOMIC DNA]</scope>
    <source>
        <strain evidence="2 3">DSM 102200</strain>
    </source>
</reference>
<evidence type="ECO:0000256" key="1">
    <source>
        <dbReference type="SAM" id="MobiDB-lite"/>
    </source>
</evidence>
<accession>A0A543CPU7</accession>
<gene>
    <name evidence="2" type="ORF">FB559_4781</name>
</gene>
<dbReference type="Proteomes" id="UP000316096">
    <property type="component" value="Unassembled WGS sequence"/>
</dbReference>
<feature type="compositionally biased region" description="Low complexity" evidence="1">
    <location>
        <begin position="28"/>
        <end position="38"/>
    </location>
</feature>
<sequence>MRVVAVFAVLGVLTACSGDPSPAPRPSRPAVSRPAPSPTAAWVVGQCVNASFDGRSEPPTTAALPCAAPGAASEIIKVVGEGRGPLDCTSRTDGILRAPTGGSVCLRNRAAPHPGDPGKGGGILRVGDCFYAADGSDPEERPCYDRHGPGRIRSFLKKKSQCHDSQGFLDGYYTTKRDDPKLPIICHGEGEDVEDPGPEFQVGECVKKPRTYKGLFPGSTSISGLDTVGCGAKSAWAKVVANVTMNCPAGATQSVTDIHHYPSTTCLRRL</sequence>
<dbReference type="EMBL" id="VFOZ01000001">
    <property type="protein sequence ID" value="TQL99125.1"/>
    <property type="molecule type" value="Genomic_DNA"/>
</dbReference>
<feature type="region of interest" description="Disordered" evidence="1">
    <location>
        <begin position="18"/>
        <end position="38"/>
    </location>
</feature>
<organism evidence="2 3">
    <name type="scientific">Actinoallomurus bryophytorum</name>
    <dbReference type="NCBI Taxonomy" id="1490222"/>
    <lineage>
        <taxon>Bacteria</taxon>
        <taxon>Bacillati</taxon>
        <taxon>Actinomycetota</taxon>
        <taxon>Actinomycetes</taxon>
        <taxon>Streptosporangiales</taxon>
        <taxon>Thermomonosporaceae</taxon>
        <taxon>Actinoallomurus</taxon>
    </lineage>
</organism>
<evidence type="ECO:0000313" key="3">
    <source>
        <dbReference type="Proteomes" id="UP000316096"/>
    </source>
</evidence>
<dbReference type="PROSITE" id="PS51257">
    <property type="entry name" value="PROKAR_LIPOPROTEIN"/>
    <property type="match status" value="1"/>
</dbReference>